<feature type="domain" description="PilZ" evidence="1">
    <location>
        <begin position="9"/>
        <end position="89"/>
    </location>
</feature>
<dbReference type="KEGG" id="alv:Alvin_1486"/>
<evidence type="ECO:0000313" key="3">
    <source>
        <dbReference type="Proteomes" id="UP000001441"/>
    </source>
</evidence>
<dbReference type="AlphaFoldDB" id="D3RTB1"/>
<accession>D3RTB1</accession>
<dbReference type="eggNOG" id="ENOG5032ZRN">
    <property type="taxonomic scope" value="Bacteria"/>
</dbReference>
<dbReference type="Gene3D" id="2.40.10.220">
    <property type="entry name" value="predicted glycosyltransferase like domains"/>
    <property type="match status" value="1"/>
</dbReference>
<reference evidence="2 3" key="1">
    <citation type="journal article" date="2011" name="Stand. Genomic Sci.">
        <title>Complete genome sequence of Allochromatium vinosum DSM 180(T).</title>
        <authorList>
            <person name="Weissgerber T."/>
            <person name="Zigann R."/>
            <person name="Bruce D."/>
            <person name="Chang Y.J."/>
            <person name="Detter J.C."/>
            <person name="Han C."/>
            <person name="Hauser L."/>
            <person name="Jeffries C.D."/>
            <person name="Land M."/>
            <person name="Munk A.C."/>
            <person name="Tapia R."/>
            <person name="Dahl C."/>
        </authorList>
    </citation>
    <scope>NUCLEOTIDE SEQUENCE [LARGE SCALE GENOMIC DNA]</scope>
    <source>
        <strain evidence="3">ATCC 17899 / DSM 180 / NBRC 103801 / NCIMB 10441 / D</strain>
    </source>
</reference>
<protein>
    <submittedName>
        <fullName evidence="2">Type IV pilus assembly PilZ</fullName>
    </submittedName>
</protein>
<evidence type="ECO:0000259" key="1">
    <source>
        <dbReference type="Pfam" id="PF07238"/>
    </source>
</evidence>
<organism evidence="2 3">
    <name type="scientific">Allochromatium vinosum (strain ATCC 17899 / DSM 180 / NBRC 103801 / NCIMB 10441 / D)</name>
    <name type="common">Chromatium vinosum</name>
    <dbReference type="NCBI Taxonomy" id="572477"/>
    <lineage>
        <taxon>Bacteria</taxon>
        <taxon>Pseudomonadati</taxon>
        <taxon>Pseudomonadota</taxon>
        <taxon>Gammaproteobacteria</taxon>
        <taxon>Chromatiales</taxon>
        <taxon>Chromatiaceae</taxon>
        <taxon>Allochromatium</taxon>
    </lineage>
</organism>
<dbReference type="SUPFAM" id="SSF141371">
    <property type="entry name" value="PilZ domain-like"/>
    <property type="match status" value="1"/>
</dbReference>
<dbReference type="InterPro" id="IPR009875">
    <property type="entry name" value="PilZ_domain"/>
</dbReference>
<proteinExistence type="predicted"/>
<dbReference type="HOGENOM" id="CLU_2072077_0_0_6"/>
<gene>
    <name evidence="2" type="ordered locus">Alvin_1486</name>
</gene>
<sequence length="121" mass="13692">MSIEHRYRTRRASDIEVQIQYRNRRFRSARGRNLSDQGMYLEVSNLTLPTGTLVVLEVRDMDRDWRIPAIVVHQDNAGIGVMFRDTHPDLLQSSAESLMPPMPPMPHTAFDAQAGSGLSAV</sequence>
<dbReference type="RefSeq" id="WP_012970694.1">
    <property type="nucleotide sequence ID" value="NC_013851.1"/>
</dbReference>
<dbReference type="Proteomes" id="UP000001441">
    <property type="component" value="Chromosome"/>
</dbReference>
<name>D3RTB1_ALLVD</name>
<dbReference type="OrthoDB" id="7063044at2"/>
<dbReference type="EMBL" id="CP001896">
    <property type="protein sequence ID" value="ADC62420.1"/>
    <property type="molecule type" value="Genomic_DNA"/>
</dbReference>
<dbReference type="Pfam" id="PF07238">
    <property type="entry name" value="PilZ"/>
    <property type="match status" value="1"/>
</dbReference>
<keyword evidence="3" id="KW-1185">Reference proteome</keyword>
<evidence type="ECO:0000313" key="2">
    <source>
        <dbReference type="EMBL" id="ADC62420.1"/>
    </source>
</evidence>
<dbReference type="GO" id="GO:0035438">
    <property type="term" value="F:cyclic-di-GMP binding"/>
    <property type="evidence" value="ECO:0007669"/>
    <property type="project" value="InterPro"/>
</dbReference>